<sequence>MDTSPSPLSLTSSAADAAALARTQELIAEAQGSLDAHVRESLRAALDDTLAALGAAGAAGPASTLSTASALEEYSTRVLPELALAPGADLAAILAAAEASLPAETEQHRERAHGHAHSCVCGEPDGEGFPELDTRLIPHAIRHATIFGALDSIAAPTASGRGLVITANHNPLPLLAQAGQRYQEGTFEVRYLAEGPEEWMLLFQRR</sequence>
<gene>
    <name evidence="2" type="ORF">L0M17_21540</name>
</gene>
<proteinExistence type="predicted"/>
<dbReference type="RefSeq" id="WP_241056683.1">
    <property type="nucleotide sequence ID" value="NZ_JAKZBV010000002.1"/>
</dbReference>
<reference evidence="2 3" key="1">
    <citation type="submission" date="2022-03" db="EMBL/GenBank/DDBJ databases">
        <title>Sinomonas sp. isolated from a soil.</title>
        <authorList>
            <person name="Han J."/>
            <person name="Kim D.-U."/>
        </authorList>
    </citation>
    <scope>NUCLEOTIDE SEQUENCE [LARGE SCALE GENOMIC DNA]</scope>
    <source>
        <strain evidence="2 3">5-5</strain>
    </source>
</reference>
<accession>A0ABS9U7K1</accession>
<name>A0ABS9U7K1_9MICC</name>
<feature type="domain" description="DUF2249" evidence="1">
    <location>
        <begin position="131"/>
        <end position="205"/>
    </location>
</feature>
<keyword evidence="3" id="KW-1185">Reference proteome</keyword>
<dbReference type="Proteomes" id="UP001202922">
    <property type="component" value="Unassembled WGS sequence"/>
</dbReference>
<organism evidence="2 3">
    <name type="scientific">Sinomonas terrae</name>
    <dbReference type="NCBI Taxonomy" id="2908838"/>
    <lineage>
        <taxon>Bacteria</taxon>
        <taxon>Bacillati</taxon>
        <taxon>Actinomycetota</taxon>
        <taxon>Actinomycetes</taxon>
        <taxon>Micrococcales</taxon>
        <taxon>Micrococcaceae</taxon>
        <taxon>Sinomonas</taxon>
    </lineage>
</organism>
<evidence type="ECO:0000313" key="3">
    <source>
        <dbReference type="Proteomes" id="UP001202922"/>
    </source>
</evidence>
<evidence type="ECO:0000313" key="2">
    <source>
        <dbReference type="EMBL" id="MCH6472511.1"/>
    </source>
</evidence>
<comment type="caution">
    <text evidence="2">The sequence shown here is derived from an EMBL/GenBank/DDBJ whole genome shotgun (WGS) entry which is preliminary data.</text>
</comment>
<dbReference type="EMBL" id="JAKZBV010000002">
    <property type="protein sequence ID" value="MCH6472511.1"/>
    <property type="molecule type" value="Genomic_DNA"/>
</dbReference>
<protein>
    <submittedName>
        <fullName evidence="2">DUF2249 domain-containing protein</fullName>
    </submittedName>
</protein>
<dbReference type="InterPro" id="IPR018720">
    <property type="entry name" value="DUF2249"/>
</dbReference>
<dbReference type="Pfam" id="PF10006">
    <property type="entry name" value="DUF2249"/>
    <property type="match status" value="1"/>
</dbReference>
<evidence type="ECO:0000259" key="1">
    <source>
        <dbReference type="Pfam" id="PF10006"/>
    </source>
</evidence>